<evidence type="ECO:0000313" key="8">
    <source>
        <dbReference type="Proteomes" id="UP001139971"/>
    </source>
</evidence>
<keyword evidence="4 6" id="KW-1133">Transmembrane helix</keyword>
<name>A0A9X3YMN4_9GAMM</name>
<evidence type="ECO:0000256" key="4">
    <source>
        <dbReference type="ARBA" id="ARBA00022989"/>
    </source>
</evidence>
<evidence type="ECO:0000256" key="6">
    <source>
        <dbReference type="RuleBase" id="RU363076"/>
    </source>
</evidence>
<proteinExistence type="inferred from homology"/>
<accession>A0A9X3YMN4</accession>
<comment type="similarity">
    <text evidence="2 6">Belongs to the SURF1 family.</text>
</comment>
<keyword evidence="5 6" id="KW-0472">Membrane</keyword>
<dbReference type="RefSeq" id="WP_263541694.1">
    <property type="nucleotide sequence ID" value="NZ_JAOVZO020000018.1"/>
</dbReference>
<keyword evidence="6" id="KW-1003">Cell membrane</keyword>
<dbReference type="InterPro" id="IPR002994">
    <property type="entry name" value="Surf1/Shy1"/>
</dbReference>
<protein>
    <recommendedName>
        <fullName evidence="6">SURF1-like protein</fullName>
    </recommendedName>
</protein>
<dbReference type="PANTHER" id="PTHR23427:SF2">
    <property type="entry name" value="SURFEIT LOCUS PROTEIN 1"/>
    <property type="match status" value="1"/>
</dbReference>
<dbReference type="GO" id="GO:0005886">
    <property type="term" value="C:plasma membrane"/>
    <property type="evidence" value="ECO:0007669"/>
    <property type="project" value="UniProtKB-SubCell"/>
</dbReference>
<keyword evidence="8" id="KW-1185">Reference proteome</keyword>
<dbReference type="Pfam" id="PF02104">
    <property type="entry name" value="SURF1"/>
    <property type="match status" value="1"/>
</dbReference>
<dbReference type="CDD" id="cd06662">
    <property type="entry name" value="SURF1"/>
    <property type="match status" value="1"/>
</dbReference>
<dbReference type="EMBL" id="JAOVZO020000018">
    <property type="protein sequence ID" value="MDC8014050.1"/>
    <property type="molecule type" value="Genomic_DNA"/>
</dbReference>
<dbReference type="PROSITE" id="PS50895">
    <property type="entry name" value="SURF1"/>
    <property type="match status" value="1"/>
</dbReference>
<reference evidence="7" key="1">
    <citation type="submission" date="2023-02" db="EMBL/GenBank/DDBJ databases">
        <title>Tahibacter soli sp. nov. isolated from soil.</title>
        <authorList>
            <person name="Baek J.H."/>
            <person name="Lee J.K."/>
            <person name="Choi D.G."/>
            <person name="Jeon C.O."/>
        </authorList>
    </citation>
    <scope>NUCLEOTIDE SEQUENCE</scope>
    <source>
        <strain evidence="7">BL</strain>
    </source>
</reference>
<sequence length="245" mass="26688">MTRRWHSPSWFAWLLLAAGLALFLNLARWQLGRAAEKEQLLASFAAAAASATVDLADLPADLAAETYPHVRVRGRYVAERSYLLDEQTREGRVGRMAIAVFEPAGGSGRLLVNRGWFEARPGMTPAPLPPLPDGETVLTGIYAPPPGGGLRVGGNALAQQTTWPKLTLFLDLDAIRADLGGAAVHPRLLLLDPDAASGLVRAWTPAVMPPAKHRGYAFQWFSFALAAIVIFVVLHWRKENKEQNP</sequence>
<comment type="subcellular location">
    <subcellularLocation>
        <location evidence="6">Cell membrane</location>
        <topology evidence="6">Multi-pass membrane protein</topology>
    </subcellularLocation>
    <subcellularLocation>
        <location evidence="1">Membrane</location>
    </subcellularLocation>
</comment>
<evidence type="ECO:0000256" key="1">
    <source>
        <dbReference type="ARBA" id="ARBA00004370"/>
    </source>
</evidence>
<feature type="transmembrane region" description="Helical" evidence="6">
    <location>
        <begin position="217"/>
        <end position="236"/>
    </location>
</feature>
<evidence type="ECO:0000313" key="7">
    <source>
        <dbReference type="EMBL" id="MDC8014050.1"/>
    </source>
</evidence>
<organism evidence="7 8">
    <name type="scientific">Tahibacter soli</name>
    <dbReference type="NCBI Taxonomy" id="2983605"/>
    <lineage>
        <taxon>Bacteria</taxon>
        <taxon>Pseudomonadati</taxon>
        <taxon>Pseudomonadota</taxon>
        <taxon>Gammaproteobacteria</taxon>
        <taxon>Lysobacterales</taxon>
        <taxon>Rhodanobacteraceae</taxon>
        <taxon>Tahibacter</taxon>
    </lineage>
</organism>
<dbReference type="PANTHER" id="PTHR23427">
    <property type="entry name" value="SURFEIT LOCUS PROTEIN"/>
    <property type="match status" value="1"/>
</dbReference>
<dbReference type="Proteomes" id="UP001139971">
    <property type="component" value="Unassembled WGS sequence"/>
</dbReference>
<keyword evidence="3 6" id="KW-0812">Transmembrane</keyword>
<dbReference type="InterPro" id="IPR045214">
    <property type="entry name" value="Surf1/Surf4"/>
</dbReference>
<evidence type="ECO:0000256" key="3">
    <source>
        <dbReference type="ARBA" id="ARBA00022692"/>
    </source>
</evidence>
<comment type="caution">
    <text evidence="7">The sequence shown here is derived from an EMBL/GenBank/DDBJ whole genome shotgun (WGS) entry which is preliminary data.</text>
</comment>
<comment type="caution">
    <text evidence="6">Lacks conserved residue(s) required for the propagation of feature annotation.</text>
</comment>
<evidence type="ECO:0000256" key="2">
    <source>
        <dbReference type="ARBA" id="ARBA00007165"/>
    </source>
</evidence>
<evidence type="ECO:0000256" key="5">
    <source>
        <dbReference type="ARBA" id="ARBA00023136"/>
    </source>
</evidence>
<dbReference type="AlphaFoldDB" id="A0A9X3YMN4"/>
<gene>
    <name evidence="7" type="ORF">OD750_016015</name>
</gene>